<gene>
    <name evidence="2" type="ORF">FGO68_gene7906</name>
</gene>
<feature type="chain" id="PRO_5035172159" description="Dickkopf N-terminal cysteine-rich domain-containing protein" evidence="1">
    <location>
        <begin position="21"/>
        <end position="240"/>
    </location>
</feature>
<name>A0A8J8NJX3_HALGN</name>
<dbReference type="Proteomes" id="UP000785679">
    <property type="component" value="Unassembled WGS sequence"/>
</dbReference>
<evidence type="ECO:0000313" key="3">
    <source>
        <dbReference type="Proteomes" id="UP000785679"/>
    </source>
</evidence>
<comment type="caution">
    <text evidence="2">The sequence shown here is derived from an EMBL/GenBank/DDBJ whole genome shotgun (WGS) entry which is preliminary data.</text>
</comment>
<sequence length="240" mass="26059">MQLIKTALFLFAGFVSLTYSAHTHHGAQCRTNEECDQTEGKHSCFNGFCALVNDNSSADALATLDPSNQKFPMDRDDDKFGKLLFCSVNEDCARGYLCDGGLCAVDPTYQGLFSDDPNNQMIPMDRDPDFSFGLCVFDSDCSRGYVCSSGLCTVEFLNALDEGIVGGKPCARDSQCTGGQKCDLKKKECKLPDDPTLSIDESIVGGKDCVRDGQCSGGQKCIKKQCQLPDDPTLIGFLKE</sequence>
<dbReference type="OrthoDB" id="4405280at2759"/>
<organism evidence="2 3">
    <name type="scientific">Halteria grandinella</name>
    <dbReference type="NCBI Taxonomy" id="5974"/>
    <lineage>
        <taxon>Eukaryota</taxon>
        <taxon>Sar</taxon>
        <taxon>Alveolata</taxon>
        <taxon>Ciliophora</taxon>
        <taxon>Intramacronucleata</taxon>
        <taxon>Spirotrichea</taxon>
        <taxon>Stichotrichia</taxon>
        <taxon>Sporadotrichida</taxon>
        <taxon>Halteriidae</taxon>
        <taxon>Halteria</taxon>
    </lineage>
</organism>
<evidence type="ECO:0000313" key="2">
    <source>
        <dbReference type="EMBL" id="TNV75924.1"/>
    </source>
</evidence>
<dbReference type="EMBL" id="RRYP01014533">
    <property type="protein sequence ID" value="TNV75924.1"/>
    <property type="molecule type" value="Genomic_DNA"/>
</dbReference>
<feature type="signal peptide" evidence="1">
    <location>
        <begin position="1"/>
        <end position="20"/>
    </location>
</feature>
<protein>
    <recommendedName>
        <fullName evidence="4">Dickkopf N-terminal cysteine-rich domain-containing protein</fullName>
    </recommendedName>
</protein>
<accession>A0A8J8NJX3</accession>
<keyword evidence="1" id="KW-0732">Signal</keyword>
<proteinExistence type="predicted"/>
<evidence type="ECO:0008006" key="4">
    <source>
        <dbReference type="Google" id="ProtNLM"/>
    </source>
</evidence>
<evidence type="ECO:0000256" key="1">
    <source>
        <dbReference type="SAM" id="SignalP"/>
    </source>
</evidence>
<dbReference type="AlphaFoldDB" id="A0A8J8NJX3"/>
<reference evidence="2" key="1">
    <citation type="submission" date="2019-06" db="EMBL/GenBank/DDBJ databases">
        <authorList>
            <person name="Zheng W."/>
        </authorList>
    </citation>
    <scope>NUCLEOTIDE SEQUENCE</scope>
    <source>
        <strain evidence="2">QDHG01</strain>
    </source>
</reference>
<keyword evidence="3" id="KW-1185">Reference proteome</keyword>